<evidence type="ECO:0000256" key="5">
    <source>
        <dbReference type="ARBA" id="ARBA00022839"/>
    </source>
</evidence>
<dbReference type="SUPFAM" id="SSF47819">
    <property type="entry name" value="HRDC-like"/>
    <property type="match status" value="2"/>
</dbReference>
<dbReference type="PROSITE" id="PS50967">
    <property type="entry name" value="HRDC"/>
    <property type="match status" value="1"/>
</dbReference>
<keyword evidence="5 6" id="KW-0269">Exonuclease</keyword>
<dbReference type="GO" id="GO:0042780">
    <property type="term" value="P:tRNA 3'-end processing"/>
    <property type="evidence" value="ECO:0007669"/>
    <property type="project" value="UniProtKB-UniRule"/>
</dbReference>
<dbReference type="InterPro" id="IPR036397">
    <property type="entry name" value="RNaseH_sf"/>
</dbReference>
<dbReference type="Proteomes" id="UP001359886">
    <property type="component" value="Unassembled WGS sequence"/>
</dbReference>
<evidence type="ECO:0000256" key="4">
    <source>
        <dbReference type="ARBA" id="ARBA00022801"/>
    </source>
</evidence>
<keyword evidence="9" id="KW-1185">Reference proteome</keyword>
<dbReference type="SMART" id="SM00341">
    <property type="entry name" value="HRDC"/>
    <property type="match status" value="1"/>
</dbReference>
<dbReference type="Pfam" id="PF21293">
    <property type="entry name" value="RNAseD_HRDC_C"/>
    <property type="match status" value="1"/>
</dbReference>
<evidence type="ECO:0000256" key="3">
    <source>
        <dbReference type="ARBA" id="ARBA00022722"/>
    </source>
</evidence>
<dbReference type="InterPro" id="IPR002121">
    <property type="entry name" value="HRDC_dom"/>
</dbReference>
<reference evidence="8 9" key="1">
    <citation type="submission" date="2024-02" db="EMBL/GenBank/DDBJ databases">
        <title>A novel Wenzhouxiangellaceae bacterium, isolated from coastal sediments.</title>
        <authorList>
            <person name="Du Z.-J."/>
            <person name="Ye Y.-Q."/>
            <person name="Zhang X.-Y."/>
        </authorList>
    </citation>
    <scope>NUCLEOTIDE SEQUENCE [LARGE SCALE GENOMIC DNA]</scope>
    <source>
        <strain evidence="8 9">CH-27</strain>
    </source>
</reference>
<evidence type="ECO:0000259" key="7">
    <source>
        <dbReference type="PROSITE" id="PS50967"/>
    </source>
</evidence>
<dbReference type="InterPro" id="IPR002562">
    <property type="entry name" value="3'-5'_exonuclease_dom"/>
</dbReference>
<accession>A0AAW9RA53</accession>
<comment type="catalytic activity">
    <reaction evidence="6">
        <text>Exonucleolytic cleavage that removes extra residues from the 3'-terminus of tRNA to produce 5'-mononucleotides.</text>
        <dbReference type="EC" id="3.1.13.5"/>
    </reaction>
</comment>
<evidence type="ECO:0000256" key="1">
    <source>
        <dbReference type="ARBA" id="ARBA00022490"/>
    </source>
</evidence>
<dbReference type="PANTHER" id="PTHR47649:SF1">
    <property type="entry name" value="RIBONUCLEASE D"/>
    <property type="match status" value="1"/>
</dbReference>
<dbReference type="GO" id="GO:0003676">
    <property type="term" value="F:nucleic acid binding"/>
    <property type="evidence" value="ECO:0007669"/>
    <property type="project" value="InterPro"/>
</dbReference>
<dbReference type="CDD" id="cd06142">
    <property type="entry name" value="RNaseD_exo"/>
    <property type="match status" value="1"/>
</dbReference>
<comment type="similarity">
    <text evidence="6">Belongs to the RNase D family.</text>
</comment>
<comment type="function">
    <text evidence="6">Exonuclease involved in the 3' processing of various precursor tRNAs. Initiates hydrolysis at the 3'-terminus of an RNA molecule and releases 5'-mononucleotides.</text>
</comment>
<dbReference type="EC" id="3.1.13.5" evidence="6"/>
<evidence type="ECO:0000256" key="2">
    <source>
        <dbReference type="ARBA" id="ARBA00022694"/>
    </source>
</evidence>
<dbReference type="AlphaFoldDB" id="A0AAW9RA53"/>
<keyword evidence="4 6" id="KW-0378">Hydrolase</keyword>
<comment type="subcellular location">
    <subcellularLocation>
        <location evidence="6">Cytoplasm</location>
    </subcellularLocation>
</comment>
<dbReference type="GO" id="GO:0005737">
    <property type="term" value="C:cytoplasm"/>
    <property type="evidence" value="ECO:0007669"/>
    <property type="project" value="UniProtKB-SubCell"/>
</dbReference>
<evidence type="ECO:0000313" key="9">
    <source>
        <dbReference type="Proteomes" id="UP001359886"/>
    </source>
</evidence>
<keyword evidence="3 6" id="KW-0540">Nuclease</keyword>
<dbReference type="RefSeq" id="WP_354695847.1">
    <property type="nucleotide sequence ID" value="NZ_JAZHOG010000008.1"/>
</dbReference>
<dbReference type="PANTHER" id="PTHR47649">
    <property type="entry name" value="RIBONUCLEASE D"/>
    <property type="match status" value="1"/>
</dbReference>
<dbReference type="Gene3D" id="3.30.420.10">
    <property type="entry name" value="Ribonuclease H-like superfamily/Ribonuclease H"/>
    <property type="match status" value="1"/>
</dbReference>
<sequence>MIEKPDIEQARNAAETPVLIETDEALQMCASQWDSVDVLGIDTEFLRERTYRADLGLVQVSDGHTAWLIDPLGISDLTPLAHMLQSPSVLKCFHSASEDLEVLWVTLNVSPSPMIDSQVACAMVGQPLQISYHAVISWLCEVELDKEQTRSNWLKRPLTEKQLHYAANDVVFLPLICRELIQRLETLGRSAWVEQDIDLMRRSSRTPPMPEHAWKRVKGAGRLNPQQLMVLRELARWREETAVARNRARGFVIPDAVMLQMARQRPENGTDLADIEGLHPTVIKRYGQTLLSLIENAAGTGNPPQPIPPLEKAQRQTLDALRTRVKQKGQELGVDPALLASRKVLEDLIRSQESGGELPERLRGWREEVITRELLETLGQLHPSR</sequence>
<dbReference type="EMBL" id="JAZHOG010000008">
    <property type="protein sequence ID" value="MEJ8568525.1"/>
    <property type="molecule type" value="Genomic_DNA"/>
</dbReference>
<comment type="cofactor">
    <cofactor evidence="6">
        <name>a divalent metal cation</name>
        <dbReference type="ChEBI" id="CHEBI:60240"/>
    </cofactor>
</comment>
<dbReference type="SMART" id="SM00474">
    <property type="entry name" value="35EXOc"/>
    <property type="match status" value="1"/>
</dbReference>
<dbReference type="InterPro" id="IPR048579">
    <property type="entry name" value="RNAseD_HRDC_C"/>
</dbReference>
<dbReference type="GO" id="GO:0033890">
    <property type="term" value="F:ribonuclease D activity"/>
    <property type="evidence" value="ECO:0007669"/>
    <property type="project" value="UniProtKB-UniRule"/>
</dbReference>
<protein>
    <recommendedName>
        <fullName evidence="6">Ribonuclease D</fullName>
        <shortName evidence="6">RNase D</shortName>
        <ecNumber evidence="6">3.1.13.5</ecNumber>
    </recommendedName>
</protein>
<dbReference type="NCBIfam" id="TIGR01388">
    <property type="entry name" value="rnd"/>
    <property type="match status" value="1"/>
</dbReference>
<organism evidence="8 9">
    <name type="scientific">Elongatibacter sediminis</name>
    <dbReference type="NCBI Taxonomy" id="3119006"/>
    <lineage>
        <taxon>Bacteria</taxon>
        <taxon>Pseudomonadati</taxon>
        <taxon>Pseudomonadota</taxon>
        <taxon>Gammaproteobacteria</taxon>
        <taxon>Chromatiales</taxon>
        <taxon>Wenzhouxiangellaceae</taxon>
        <taxon>Elongatibacter</taxon>
    </lineage>
</organism>
<evidence type="ECO:0000256" key="6">
    <source>
        <dbReference type="HAMAP-Rule" id="MF_01899"/>
    </source>
</evidence>
<dbReference type="InterPro" id="IPR010997">
    <property type="entry name" value="HRDC-like_sf"/>
</dbReference>
<dbReference type="InterPro" id="IPR006292">
    <property type="entry name" value="RNase_D"/>
</dbReference>
<name>A0AAW9RA53_9GAMM</name>
<evidence type="ECO:0000313" key="8">
    <source>
        <dbReference type="EMBL" id="MEJ8568525.1"/>
    </source>
</evidence>
<gene>
    <name evidence="6 8" type="primary">rnd</name>
    <name evidence="8" type="ORF">V3330_12905</name>
</gene>
<keyword evidence="1 6" id="KW-0963">Cytoplasm</keyword>
<dbReference type="Pfam" id="PF00570">
    <property type="entry name" value="HRDC"/>
    <property type="match status" value="1"/>
</dbReference>
<dbReference type="GO" id="GO:0000166">
    <property type="term" value="F:nucleotide binding"/>
    <property type="evidence" value="ECO:0007669"/>
    <property type="project" value="InterPro"/>
</dbReference>
<dbReference type="Pfam" id="PF01612">
    <property type="entry name" value="DNA_pol_A_exo1"/>
    <property type="match status" value="1"/>
</dbReference>
<feature type="domain" description="HRDC" evidence="7">
    <location>
        <begin position="224"/>
        <end position="304"/>
    </location>
</feature>
<dbReference type="Gene3D" id="1.10.150.80">
    <property type="entry name" value="HRDC domain"/>
    <property type="match status" value="2"/>
</dbReference>
<keyword evidence="2 6" id="KW-0819">tRNA processing</keyword>
<dbReference type="InterPro" id="IPR012337">
    <property type="entry name" value="RNaseH-like_sf"/>
</dbReference>
<comment type="caution">
    <text evidence="8">The sequence shown here is derived from an EMBL/GenBank/DDBJ whole genome shotgun (WGS) entry which is preliminary data.</text>
</comment>
<dbReference type="InterPro" id="IPR044876">
    <property type="entry name" value="HRDC_dom_sf"/>
</dbReference>
<dbReference type="GO" id="GO:0008408">
    <property type="term" value="F:3'-5' exonuclease activity"/>
    <property type="evidence" value="ECO:0007669"/>
    <property type="project" value="InterPro"/>
</dbReference>
<proteinExistence type="inferred from homology"/>
<dbReference type="SUPFAM" id="SSF53098">
    <property type="entry name" value="Ribonuclease H-like"/>
    <property type="match status" value="1"/>
</dbReference>
<dbReference type="InterPro" id="IPR051086">
    <property type="entry name" value="RNase_D-like"/>
</dbReference>
<dbReference type="HAMAP" id="MF_01899">
    <property type="entry name" value="RNase_D"/>
    <property type="match status" value="1"/>
</dbReference>